<dbReference type="EMBL" id="OFSM01000015">
    <property type="protein sequence ID" value="SOY30254.1"/>
    <property type="molecule type" value="Genomic_DNA"/>
</dbReference>
<organism evidence="2 3">
    <name type="scientific">Acetatifactor muris</name>
    <dbReference type="NCBI Taxonomy" id="879566"/>
    <lineage>
        <taxon>Bacteria</taxon>
        <taxon>Bacillati</taxon>
        <taxon>Bacillota</taxon>
        <taxon>Clostridia</taxon>
        <taxon>Lachnospirales</taxon>
        <taxon>Lachnospiraceae</taxon>
        <taxon>Acetatifactor</taxon>
    </lineage>
</organism>
<keyword evidence="1" id="KW-1133">Transmembrane helix</keyword>
<dbReference type="AlphaFoldDB" id="A0A2K4ZIG6"/>
<name>A0A2K4ZIG6_9FIRM</name>
<sequence>MFEILAFFTALAGIATGVKTGLDSAGTMDDENKSPVNITIRCLTHGFFWAFIYTLPVYLLQKFWWIALIIVVIGVIVHSSKKDN</sequence>
<evidence type="ECO:0000256" key="1">
    <source>
        <dbReference type="SAM" id="Phobius"/>
    </source>
</evidence>
<keyword evidence="1" id="KW-0812">Transmembrane</keyword>
<gene>
    <name evidence="2" type="ORF">AMURIS_02980</name>
</gene>
<protein>
    <submittedName>
        <fullName evidence="2">Uncharacterized protein</fullName>
    </submittedName>
</protein>
<dbReference type="RefSeq" id="WP_103240321.1">
    <property type="nucleotide sequence ID" value="NZ_JANJZD010000015.1"/>
</dbReference>
<feature type="transmembrane region" description="Helical" evidence="1">
    <location>
        <begin position="63"/>
        <end position="80"/>
    </location>
</feature>
<keyword evidence="1" id="KW-0472">Membrane</keyword>
<evidence type="ECO:0000313" key="2">
    <source>
        <dbReference type="EMBL" id="SOY30254.1"/>
    </source>
</evidence>
<proteinExistence type="predicted"/>
<accession>A0A2K4ZIG6</accession>
<reference evidence="2 3" key="1">
    <citation type="submission" date="2018-01" db="EMBL/GenBank/DDBJ databases">
        <authorList>
            <person name="Gaut B.S."/>
            <person name="Morton B.R."/>
            <person name="Clegg M.T."/>
            <person name="Duvall M.R."/>
        </authorList>
    </citation>
    <scope>NUCLEOTIDE SEQUENCE [LARGE SCALE GENOMIC DNA]</scope>
    <source>
        <strain evidence="2">GP69</strain>
    </source>
</reference>
<dbReference type="Proteomes" id="UP000236311">
    <property type="component" value="Unassembled WGS sequence"/>
</dbReference>
<evidence type="ECO:0000313" key="3">
    <source>
        <dbReference type="Proteomes" id="UP000236311"/>
    </source>
</evidence>
<keyword evidence="3" id="KW-1185">Reference proteome</keyword>